<dbReference type="Pfam" id="PF13489">
    <property type="entry name" value="Methyltransf_23"/>
    <property type="match status" value="1"/>
</dbReference>
<dbReference type="SUPFAM" id="SSF53335">
    <property type="entry name" value="S-adenosyl-L-methionine-dependent methyltransferases"/>
    <property type="match status" value="1"/>
</dbReference>
<dbReference type="InterPro" id="IPR029063">
    <property type="entry name" value="SAM-dependent_MTases_sf"/>
</dbReference>
<accession>A0A2T0K223</accession>
<keyword evidence="1" id="KW-0489">Methyltransferase</keyword>
<dbReference type="RefSeq" id="WP_106326457.1">
    <property type="nucleotide sequence ID" value="NZ_BOMO01000064.1"/>
</dbReference>
<name>A0A2T0K223_9ACTN</name>
<dbReference type="EMBL" id="PVMZ01000018">
    <property type="protein sequence ID" value="PRX16834.1"/>
    <property type="molecule type" value="Genomic_DNA"/>
</dbReference>
<dbReference type="OrthoDB" id="517270at2"/>
<dbReference type="CDD" id="cd02440">
    <property type="entry name" value="AdoMet_MTases"/>
    <property type="match status" value="1"/>
</dbReference>
<keyword evidence="1" id="KW-0808">Transferase</keyword>
<dbReference type="Gene3D" id="3.40.50.150">
    <property type="entry name" value="Vaccinia Virus protein VP39"/>
    <property type="match status" value="1"/>
</dbReference>
<dbReference type="GO" id="GO:0008168">
    <property type="term" value="F:methyltransferase activity"/>
    <property type="evidence" value="ECO:0007669"/>
    <property type="project" value="UniProtKB-KW"/>
</dbReference>
<evidence type="ECO:0000313" key="2">
    <source>
        <dbReference type="Proteomes" id="UP000239415"/>
    </source>
</evidence>
<comment type="caution">
    <text evidence="1">The sequence shown here is derived from an EMBL/GenBank/DDBJ whole genome shotgun (WGS) entry which is preliminary data.</text>
</comment>
<dbReference type="GO" id="GO:0032259">
    <property type="term" value="P:methylation"/>
    <property type="evidence" value="ECO:0007669"/>
    <property type="project" value="UniProtKB-KW"/>
</dbReference>
<sequence>MVNLLDDSALHSSSVVANNAMNRERQLTGVNSYARVLGFDPVERAGNGWLDLCCGSGRALIQAAGRIDPARLTGVDLVDAFAPAPPGLTLVAAPIETWTPGRAFDLITCVHGLHYVGDKLAVLARVLKWLAPAGTFVADLDLASIKPGGRRLTALLKAAGVGYDGRRKRITCVGPRDLGLPYRYLGADDRAGPNYTGQPVVNSYYENGLTPPIA</sequence>
<keyword evidence="2" id="KW-1185">Reference proteome</keyword>
<evidence type="ECO:0000313" key="1">
    <source>
        <dbReference type="EMBL" id="PRX16834.1"/>
    </source>
</evidence>
<gene>
    <name evidence="1" type="ORF">CLV67_118165</name>
</gene>
<proteinExistence type="predicted"/>
<organism evidence="1 2">
    <name type="scientific">Actinoplanes italicus</name>
    <dbReference type="NCBI Taxonomy" id="113567"/>
    <lineage>
        <taxon>Bacteria</taxon>
        <taxon>Bacillati</taxon>
        <taxon>Actinomycetota</taxon>
        <taxon>Actinomycetes</taxon>
        <taxon>Micromonosporales</taxon>
        <taxon>Micromonosporaceae</taxon>
        <taxon>Actinoplanes</taxon>
    </lineage>
</organism>
<dbReference type="AlphaFoldDB" id="A0A2T0K223"/>
<protein>
    <submittedName>
        <fullName evidence="1">Methyltransferase family protein</fullName>
    </submittedName>
</protein>
<reference evidence="1 2" key="1">
    <citation type="submission" date="2018-03" db="EMBL/GenBank/DDBJ databases">
        <title>Genomic Encyclopedia of Archaeal and Bacterial Type Strains, Phase II (KMG-II): from individual species to whole genera.</title>
        <authorList>
            <person name="Goeker M."/>
        </authorList>
    </citation>
    <scope>NUCLEOTIDE SEQUENCE [LARGE SCALE GENOMIC DNA]</scope>
    <source>
        <strain evidence="1 2">DSM 43146</strain>
    </source>
</reference>
<dbReference type="Proteomes" id="UP000239415">
    <property type="component" value="Unassembled WGS sequence"/>
</dbReference>